<protein>
    <submittedName>
        <fullName evidence="1">Uncharacterized protein</fullName>
    </submittedName>
</protein>
<name>Q33AJ2_ORYSJ</name>
<evidence type="ECO:0000313" key="1">
    <source>
        <dbReference type="EMBL" id="ABB46933.1"/>
    </source>
</evidence>
<sequence length="206" mass="22253">MSSPLSPAVLPLLPSLHHPRPLSALLHTPSHPPYHHMGVDKDYWRGRLHSDCRVDQGGLGRRRVKLMEELEELGDFGDHVDDGSVFGLSTGAGDRDLVLGGPGHQNPFESIEAWLTRIMHVEAHLLDCVGDVIADEDEVLKSPNETAEIHRVDNWHAVSGRKLGANVNGSGAGLAINHASVVQDVKAALVLTEEKARGPQGNDVGH</sequence>
<reference evidence="1" key="2">
    <citation type="submission" date="2003-05" db="EMBL/GenBank/DDBJ databases">
        <authorList>
            <person name="Buell C.R."/>
            <person name="Wing R.A."/>
            <person name="McCombie W.R."/>
            <person name="Messing J."/>
            <person name="Yuan Q."/>
            <person name="Ouyang S."/>
        </authorList>
    </citation>
    <scope>NUCLEOTIDE SEQUENCE</scope>
</reference>
<dbReference type="AlphaFoldDB" id="Q33AJ2"/>
<reference evidence="1" key="3">
    <citation type="submission" date="2006-07" db="EMBL/GenBank/DDBJ databases">
        <authorList>
            <person name="Buell R."/>
        </authorList>
    </citation>
    <scope>NUCLEOTIDE SEQUENCE</scope>
</reference>
<dbReference type="EMBL" id="DP000086">
    <property type="protein sequence ID" value="ABB46933.1"/>
    <property type="molecule type" value="Genomic_DNA"/>
</dbReference>
<reference evidence="1" key="1">
    <citation type="journal article" date="2003" name="Science">
        <title>In-depth view of structure, activity, and evolution of rice chromosome 10.</title>
        <authorList>
            <consortium name="Rice Chromosome 10 Sequencing Consortium"/>
        </authorList>
    </citation>
    <scope>NUCLEOTIDE SEQUENCE [LARGE SCALE GENOMIC DNA]</scope>
</reference>
<accession>Q33AJ2</accession>
<proteinExistence type="predicted"/>
<organism evidence="1">
    <name type="scientific">Oryza sativa subsp. japonica</name>
    <name type="common">Rice</name>
    <dbReference type="NCBI Taxonomy" id="39947"/>
    <lineage>
        <taxon>Eukaryota</taxon>
        <taxon>Viridiplantae</taxon>
        <taxon>Streptophyta</taxon>
        <taxon>Embryophyta</taxon>
        <taxon>Tracheophyta</taxon>
        <taxon>Spermatophyta</taxon>
        <taxon>Magnoliopsida</taxon>
        <taxon>Liliopsida</taxon>
        <taxon>Poales</taxon>
        <taxon>Poaceae</taxon>
        <taxon>BOP clade</taxon>
        <taxon>Oryzoideae</taxon>
        <taxon>Oryzeae</taxon>
        <taxon>Oryzinae</taxon>
        <taxon>Oryza</taxon>
        <taxon>Oryza sativa</taxon>
    </lineage>
</organism>
<gene>
    <name evidence="1" type="ordered locus">LOC_Os10g09660</name>
</gene>